<evidence type="ECO:0000256" key="1">
    <source>
        <dbReference type="ARBA" id="ARBA00001971"/>
    </source>
</evidence>
<evidence type="ECO:0000256" key="10">
    <source>
        <dbReference type="ARBA" id="ARBA00023033"/>
    </source>
</evidence>
<dbReference type="GO" id="GO:0020037">
    <property type="term" value="F:heme binding"/>
    <property type="evidence" value="ECO:0007669"/>
    <property type="project" value="InterPro"/>
</dbReference>
<dbReference type="PANTHER" id="PTHR46206">
    <property type="entry name" value="CYTOCHROME P450"/>
    <property type="match status" value="1"/>
</dbReference>
<keyword evidence="9" id="KW-0408">Iron</keyword>
<evidence type="ECO:0008006" key="14">
    <source>
        <dbReference type="Google" id="ProtNLM"/>
    </source>
</evidence>
<dbReference type="AlphaFoldDB" id="A0A1V6PQR0"/>
<dbReference type="Gene3D" id="1.10.630.10">
    <property type="entry name" value="Cytochrome P450"/>
    <property type="match status" value="1"/>
</dbReference>
<organism evidence="12 13">
    <name type="scientific">Penicillium antarcticum</name>
    <dbReference type="NCBI Taxonomy" id="416450"/>
    <lineage>
        <taxon>Eukaryota</taxon>
        <taxon>Fungi</taxon>
        <taxon>Dikarya</taxon>
        <taxon>Ascomycota</taxon>
        <taxon>Pezizomycotina</taxon>
        <taxon>Eurotiomycetes</taxon>
        <taxon>Eurotiomycetidae</taxon>
        <taxon>Eurotiales</taxon>
        <taxon>Aspergillaceae</taxon>
        <taxon>Penicillium</taxon>
    </lineage>
</organism>
<keyword evidence="10" id="KW-0503">Monooxygenase</keyword>
<keyword evidence="6" id="KW-0479">Metal-binding</keyword>
<evidence type="ECO:0000256" key="5">
    <source>
        <dbReference type="ARBA" id="ARBA00022692"/>
    </source>
</evidence>
<keyword evidence="8" id="KW-0560">Oxidoreductase</keyword>
<evidence type="ECO:0000256" key="4">
    <source>
        <dbReference type="ARBA" id="ARBA00022617"/>
    </source>
</evidence>
<sequence length="553" mass="62766">MILFEESGYNLSKSSTVFNQELKDSTLHHGLCGPIPVDSDLDCSSNDLLYPEVNVPVVGRRGFLGSWISAILWTWEARGCIQKGYEKNKNFAFQVSTPNGWEVCICNDDMIKEYKNLMDDQMSALAVTSETFQAKYTLPGAHWGAVHKLVPQPALAKSLMWLRNRAANDTDPYFSDFVKTFQRAFKAEIQVEQDGPFEWQSFPCFPRYSRVVAALTVKALLGSLANRPELIDLLCEYAEVVPLDGFFIALFPAVLKPIVALFCKAPRLSDRLVKVVTEEIARRELENKHRIPQDMTDRIAQWVKDNPGYSIESAVVRVIATFFGGIHTTTQLTVHALLEIAIRPEYVDPLRQEITTALKAHGGWTKSAIESMTKLDSFIKEAQRFNPLDAASLARQATRDFQFSNGLKLPRGTWVFAPNGPMLFDERLYPDSSQFDGLRFWKLAQQTKRPHEYRLVAASSTYLQFGDGRHTWYSPYRLVAASNFNLSYTDSPGRFMAADEIRLIFAHTLFHFDIAIKNHGPRPRNTTFKKICFPDMSAEIMLRPRKLHASQGN</sequence>
<dbReference type="Pfam" id="PF00067">
    <property type="entry name" value="p450"/>
    <property type="match status" value="1"/>
</dbReference>
<evidence type="ECO:0000256" key="11">
    <source>
        <dbReference type="ARBA" id="ARBA00023136"/>
    </source>
</evidence>
<dbReference type="InterPro" id="IPR001128">
    <property type="entry name" value="Cyt_P450"/>
</dbReference>
<dbReference type="EMBL" id="MDYN01000054">
    <property type="protein sequence ID" value="OQD79339.1"/>
    <property type="molecule type" value="Genomic_DNA"/>
</dbReference>
<dbReference type="CDD" id="cd11041">
    <property type="entry name" value="CYP503A1-like"/>
    <property type="match status" value="1"/>
</dbReference>
<dbReference type="STRING" id="416450.A0A1V6PQR0"/>
<evidence type="ECO:0000256" key="2">
    <source>
        <dbReference type="ARBA" id="ARBA00004370"/>
    </source>
</evidence>
<keyword evidence="4" id="KW-0349">Heme</keyword>
<gene>
    <name evidence="12" type="ORF">PENANT_c054G00299</name>
</gene>
<evidence type="ECO:0000256" key="6">
    <source>
        <dbReference type="ARBA" id="ARBA00022723"/>
    </source>
</evidence>
<dbReference type="GO" id="GO:0005506">
    <property type="term" value="F:iron ion binding"/>
    <property type="evidence" value="ECO:0007669"/>
    <property type="project" value="InterPro"/>
</dbReference>
<comment type="cofactor">
    <cofactor evidence="1">
        <name>heme</name>
        <dbReference type="ChEBI" id="CHEBI:30413"/>
    </cofactor>
</comment>
<evidence type="ECO:0000256" key="7">
    <source>
        <dbReference type="ARBA" id="ARBA00022989"/>
    </source>
</evidence>
<comment type="similarity">
    <text evidence="3">Belongs to the cytochrome P450 family.</text>
</comment>
<evidence type="ECO:0000256" key="8">
    <source>
        <dbReference type="ARBA" id="ARBA00023002"/>
    </source>
</evidence>
<evidence type="ECO:0000256" key="9">
    <source>
        <dbReference type="ARBA" id="ARBA00023004"/>
    </source>
</evidence>
<comment type="caution">
    <text evidence="12">The sequence shown here is derived from an EMBL/GenBank/DDBJ whole genome shotgun (WGS) entry which is preliminary data.</text>
</comment>
<accession>A0A1V6PQR0</accession>
<dbReference type="GO" id="GO:0043386">
    <property type="term" value="P:mycotoxin biosynthetic process"/>
    <property type="evidence" value="ECO:0007669"/>
    <property type="project" value="UniProtKB-ARBA"/>
</dbReference>
<evidence type="ECO:0000313" key="13">
    <source>
        <dbReference type="Proteomes" id="UP000191672"/>
    </source>
</evidence>
<dbReference type="InterPro" id="IPR036396">
    <property type="entry name" value="Cyt_P450_sf"/>
</dbReference>
<protein>
    <recommendedName>
        <fullName evidence="14">Cytochrome P450</fullName>
    </recommendedName>
</protein>
<evidence type="ECO:0000313" key="12">
    <source>
        <dbReference type="EMBL" id="OQD79339.1"/>
    </source>
</evidence>
<dbReference type="GO" id="GO:0016705">
    <property type="term" value="F:oxidoreductase activity, acting on paired donors, with incorporation or reduction of molecular oxygen"/>
    <property type="evidence" value="ECO:0007669"/>
    <property type="project" value="InterPro"/>
</dbReference>
<name>A0A1V6PQR0_9EURO</name>
<dbReference type="PANTHER" id="PTHR46206:SF5">
    <property type="entry name" value="P450, PUTATIVE (EUROFUNG)-RELATED"/>
    <property type="match status" value="1"/>
</dbReference>
<dbReference type="SUPFAM" id="SSF48264">
    <property type="entry name" value="Cytochrome P450"/>
    <property type="match status" value="1"/>
</dbReference>
<dbReference type="GO" id="GO:0004497">
    <property type="term" value="F:monooxygenase activity"/>
    <property type="evidence" value="ECO:0007669"/>
    <property type="project" value="InterPro"/>
</dbReference>
<keyword evidence="11" id="KW-0472">Membrane</keyword>
<keyword evidence="5" id="KW-0812">Transmembrane</keyword>
<dbReference type="Proteomes" id="UP000191672">
    <property type="component" value="Unassembled WGS sequence"/>
</dbReference>
<keyword evidence="7" id="KW-1133">Transmembrane helix</keyword>
<proteinExistence type="inferred from homology"/>
<comment type="subcellular location">
    <subcellularLocation>
        <location evidence="2">Membrane</location>
    </subcellularLocation>
</comment>
<keyword evidence="13" id="KW-1185">Reference proteome</keyword>
<evidence type="ECO:0000256" key="3">
    <source>
        <dbReference type="ARBA" id="ARBA00010617"/>
    </source>
</evidence>
<reference evidence="13" key="1">
    <citation type="journal article" date="2017" name="Nat. Microbiol.">
        <title>Global analysis of biosynthetic gene clusters reveals vast potential of secondary metabolite production in Penicillium species.</title>
        <authorList>
            <person name="Nielsen J.C."/>
            <person name="Grijseels S."/>
            <person name="Prigent S."/>
            <person name="Ji B."/>
            <person name="Dainat J."/>
            <person name="Nielsen K.F."/>
            <person name="Frisvad J.C."/>
            <person name="Workman M."/>
            <person name="Nielsen J."/>
        </authorList>
    </citation>
    <scope>NUCLEOTIDE SEQUENCE [LARGE SCALE GENOMIC DNA]</scope>
    <source>
        <strain evidence="13">IBT 31811</strain>
    </source>
</reference>